<comment type="caution">
    <text evidence="3">The sequence shown here is derived from an EMBL/GenBank/DDBJ whole genome shotgun (WGS) entry which is preliminary data.</text>
</comment>
<feature type="domain" description="Nitroreductase" evidence="2">
    <location>
        <begin position="422"/>
        <end position="508"/>
    </location>
</feature>
<keyword evidence="4" id="KW-1185">Reference proteome</keyword>
<feature type="region of interest" description="Disordered" evidence="1">
    <location>
        <begin position="1"/>
        <end position="32"/>
    </location>
</feature>
<dbReference type="PANTHER" id="PTHR43745">
    <property type="entry name" value="NITROREDUCTASE MJ1384-RELATED"/>
    <property type="match status" value="1"/>
</dbReference>
<feature type="region of interest" description="Disordered" evidence="1">
    <location>
        <begin position="395"/>
        <end position="414"/>
    </location>
</feature>
<dbReference type="Proteomes" id="UP001344658">
    <property type="component" value="Unassembled WGS sequence"/>
</dbReference>
<feature type="region of interest" description="Disordered" evidence="1">
    <location>
        <begin position="252"/>
        <end position="284"/>
    </location>
</feature>
<dbReference type="SUPFAM" id="SSF55469">
    <property type="entry name" value="FMN-dependent nitroreductase-like"/>
    <property type="match status" value="1"/>
</dbReference>
<dbReference type="InterPro" id="IPR029479">
    <property type="entry name" value="Nitroreductase"/>
</dbReference>
<dbReference type="InterPro" id="IPR000415">
    <property type="entry name" value="Nitroreductase-like"/>
</dbReference>
<gene>
    <name evidence="3" type="ORF">V2S66_26875</name>
</gene>
<evidence type="ECO:0000313" key="3">
    <source>
        <dbReference type="EMBL" id="MEE4545577.1"/>
    </source>
</evidence>
<dbReference type="InterPro" id="IPR052544">
    <property type="entry name" value="Bacteriocin_Proc_Enz"/>
</dbReference>
<evidence type="ECO:0000313" key="4">
    <source>
        <dbReference type="Proteomes" id="UP001344658"/>
    </source>
</evidence>
<sequence length="529" mass="53021">MQQGQRSGRPAASDVLDAGPEPGGFPAAGLPAGGTVLTRDAWDRMAVSAPPAAQVGAGALPAGLAAALSLIDEGFATGGPARPGGGRAVPSAGAIHPYECHVVTADAVYATDAVRRRAFRTGAVDPAALAAAGLRRPAGDRALVVIATRPWLSMRKYGDRGYLYTQLDTAHLAVNLLGLASRAPSGADLRLRLRREPLAALLGLGDRCREIHSVLRVGPDGRAAPAWTVYETGPAVDQPSWLERACWESLRPVPADHGDGGAQDAVPVGTSGAAAAGPPAAAPAAAPAAGVGRAASGGVLLAGSAGGIPLPAGGSLPQHGGTLLPEAWPALSAGRRSSKGFAAGAVPRAALGRALAAIGTELRCDLPGRTALRMTLVAREVDGLPAGVYRSGGLDGGASSGSEGGPGSGSAPAPSDADLVAACMHQDHLGAAAAAVLFHTGRDELLGRPPAALREALFRAGGLGQLLYLGATDAGLGVTGVGGFDTRRWRRMGCLPEGDELLYLVLLGADGGPGVKWDRQQGAYAQGER</sequence>
<dbReference type="PANTHER" id="PTHR43745:SF2">
    <property type="entry name" value="NITROREDUCTASE MJ1384-RELATED"/>
    <property type="match status" value="1"/>
</dbReference>
<feature type="compositionally biased region" description="Low complexity" evidence="1">
    <location>
        <begin position="265"/>
        <end position="284"/>
    </location>
</feature>
<organism evidence="3 4">
    <name type="scientific">Actinacidiphila polyblastidii</name>
    <dbReference type="NCBI Taxonomy" id="3110430"/>
    <lineage>
        <taxon>Bacteria</taxon>
        <taxon>Bacillati</taxon>
        <taxon>Actinomycetota</taxon>
        <taxon>Actinomycetes</taxon>
        <taxon>Kitasatosporales</taxon>
        <taxon>Streptomycetaceae</taxon>
        <taxon>Actinacidiphila</taxon>
    </lineage>
</organism>
<dbReference type="RefSeq" id="WP_330799272.1">
    <property type="nucleotide sequence ID" value="NZ_JAZEWV010000031.1"/>
</dbReference>
<name>A0ABU7PK13_9ACTN</name>
<feature type="compositionally biased region" description="Low complexity" evidence="1">
    <location>
        <begin position="18"/>
        <end position="32"/>
    </location>
</feature>
<evidence type="ECO:0000256" key="1">
    <source>
        <dbReference type="SAM" id="MobiDB-lite"/>
    </source>
</evidence>
<dbReference type="Gene3D" id="3.40.109.10">
    <property type="entry name" value="NADH Oxidase"/>
    <property type="match status" value="2"/>
</dbReference>
<feature type="compositionally biased region" description="Gly residues" evidence="1">
    <location>
        <begin position="395"/>
        <end position="408"/>
    </location>
</feature>
<reference evidence="3 4" key="1">
    <citation type="submission" date="2023-12" db="EMBL/GenBank/DDBJ databases">
        <title>Streptomyces sp. V4-01.</title>
        <authorList>
            <person name="Somphong A."/>
            <person name="Phongsopitanun W."/>
        </authorList>
    </citation>
    <scope>NUCLEOTIDE SEQUENCE [LARGE SCALE GENOMIC DNA]</scope>
    <source>
        <strain evidence="3 4">V4-01</strain>
    </source>
</reference>
<evidence type="ECO:0000259" key="2">
    <source>
        <dbReference type="Pfam" id="PF00881"/>
    </source>
</evidence>
<proteinExistence type="predicted"/>
<protein>
    <submittedName>
        <fullName evidence="3">Nitroreductase family protein</fullName>
    </submittedName>
</protein>
<dbReference type="EMBL" id="JAZEWV010000031">
    <property type="protein sequence ID" value="MEE4545577.1"/>
    <property type="molecule type" value="Genomic_DNA"/>
</dbReference>
<dbReference type="Pfam" id="PF00881">
    <property type="entry name" value="Nitroreductase"/>
    <property type="match status" value="1"/>
</dbReference>
<accession>A0ABU7PK13</accession>